<proteinExistence type="predicted"/>
<evidence type="ECO:0000256" key="1">
    <source>
        <dbReference type="SAM" id="MobiDB-lite"/>
    </source>
</evidence>
<protein>
    <submittedName>
        <fullName evidence="2">Uncharacterized protein</fullName>
    </submittedName>
</protein>
<gene>
    <name evidence="2" type="ORF">VitviT2T_003902</name>
</gene>
<dbReference type="EMBL" id="CP126650">
    <property type="protein sequence ID" value="WJZ84292.1"/>
    <property type="molecule type" value="Genomic_DNA"/>
</dbReference>
<evidence type="ECO:0000313" key="2">
    <source>
        <dbReference type="EMBL" id="WJZ84292.1"/>
    </source>
</evidence>
<name>A0ABY9BNN1_VITVI</name>
<dbReference type="Proteomes" id="UP001227230">
    <property type="component" value="Chromosome 3"/>
</dbReference>
<sequence length="150" mass="16454">MPKTREGSTTAPQSSQRAAPVRALLDAPSHLPDSAPQSRYHMRRASATFVAPPQIPPRSPPTKKAKTSEPGESSRAPRDSQSQPSSARRPRPGLPIGGNSDCRSRVITTQKVPFYAFNSLCFKHFCVVVLHLYPNWHVKDLAMTSNHICG</sequence>
<feature type="compositionally biased region" description="Polar residues" evidence="1">
    <location>
        <begin position="7"/>
        <end position="17"/>
    </location>
</feature>
<accession>A0ABY9BNN1</accession>
<reference evidence="2 3" key="1">
    <citation type="journal article" date="2023" name="Hortic Res">
        <title>The complete reference genome for grapevine (Vitis vinifera L.) genetics and breeding.</title>
        <authorList>
            <person name="Shi X."/>
            <person name="Cao S."/>
            <person name="Wang X."/>
            <person name="Huang S."/>
            <person name="Wang Y."/>
            <person name="Liu Z."/>
            <person name="Liu W."/>
            <person name="Leng X."/>
            <person name="Peng Y."/>
            <person name="Wang N."/>
            <person name="Wang Y."/>
            <person name="Ma Z."/>
            <person name="Xu X."/>
            <person name="Zhang F."/>
            <person name="Xue H."/>
            <person name="Zhong H."/>
            <person name="Wang Y."/>
            <person name="Zhang K."/>
            <person name="Velt A."/>
            <person name="Avia K."/>
            <person name="Holtgrawe D."/>
            <person name="Grimplet J."/>
            <person name="Matus J.T."/>
            <person name="Ware D."/>
            <person name="Wu X."/>
            <person name="Wang H."/>
            <person name="Liu C."/>
            <person name="Fang Y."/>
            <person name="Rustenholz C."/>
            <person name="Cheng Z."/>
            <person name="Xiao H."/>
            <person name="Zhou Y."/>
        </authorList>
    </citation>
    <scope>NUCLEOTIDE SEQUENCE [LARGE SCALE GENOMIC DNA]</scope>
    <source>
        <strain evidence="3">cv. Pinot noir / PN40024</strain>
        <tissue evidence="2">Leaf</tissue>
    </source>
</reference>
<organism evidence="2 3">
    <name type="scientific">Vitis vinifera</name>
    <name type="common">Grape</name>
    <dbReference type="NCBI Taxonomy" id="29760"/>
    <lineage>
        <taxon>Eukaryota</taxon>
        <taxon>Viridiplantae</taxon>
        <taxon>Streptophyta</taxon>
        <taxon>Embryophyta</taxon>
        <taxon>Tracheophyta</taxon>
        <taxon>Spermatophyta</taxon>
        <taxon>Magnoliopsida</taxon>
        <taxon>eudicotyledons</taxon>
        <taxon>Gunneridae</taxon>
        <taxon>Pentapetalae</taxon>
        <taxon>rosids</taxon>
        <taxon>Vitales</taxon>
        <taxon>Vitaceae</taxon>
        <taxon>Viteae</taxon>
        <taxon>Vitis</taxon>
    </lineage>
</organism>
<keyword evidence="3" id="KW-1185">Reference proteome</keyword>
<feature type="region of interest" description="Disordered" evidence="1">
    <location>
        <begin position="1"/>
        <end position="102"/>
    </location>
</feature>
<evidence type="ECO:0000313" key="3">
    <source>
        <dbReference type="Proteomes" id="UP001227230"/>
    </source>
</evidence>